<comment type="caution">
    <text evidence="3">The sequence shown here is derived from an EMBL/GenBank/DDBJ whole genome shotgun (WGS) entry which is preliminary data.</text>
</comment>
<proteinExistence type="predicted"/>
<reference evidence="3 4" key="1">
    <citation type="submission" date="2020-08" db="EMBL/GenBank/DDBJ databases">
        <title>Genomic Encyclopedia of Type Strains, Phase IV (KMG-IV): sequencing the most valuable type-strain genomes for metagenomic binning, comparative biology and taxonomic classification.</title>
        <authorList>
            <person name="Goeker M."/>
        </authorList>
    </citation>
    <scope>NUCLEOTIDE SEQUENCE [LARGE SCALE GENOMIC DNA]</scope>
    <source>
        <strain evidence="3 4">DSM 44197</strain>
    </source>
</reference>
<keyword evidence="4" id="KW-1185">Reference proteome</keyword>
<sequence>MRSIVTAHRTAARAVTGALALGGCLLAAPPIQAAAPGKVEFVYTAPKVSRAGDSVTWGWSIRNNGGEPVEKVVLTHRFRPVMKVRSVSARCRVLKDAIRCEYGSLKAGEARSGVIVAEVPATAAGNVQINGRVTWQQRGAAPAPAPAPAPSASPAATGAGKAEAPAEGSAGD</sequence>
<gene>
    <name evidence="3" type="ORF">HNR61_002571</name>
</gene>
<evidence type="ECO:0008006" key="5">
    <source>
        <dbReference type="Google" id="ProtNLM"/>
    </source>
</evidence>
<dbReference type="EMBL" id="JACJIA010000003">
    <property type="protein sequence ID" value="MBA8950940.1"/>
    <property type="molecule type" value="Genomic_DNA"/>
</dbReference>
<keyword evidence="2" id="KW-0732">Signal</keyword>
<protein>
    <recommendedName>
        <fullName evidence="5">DUF11 domain-containing protein</fullName>
    </recommendedName>
</protein>
<dbReference type="RefSeq" id="WP_182843344.1">
    <property type="nucleotide sequence ID" value="NZ_BAAALP010000016.1"/>
</dbReference>
<dbReference type="Proteomes" id="UP000572680">
    <property type="component" value="Unassembled WGS sequence"/>
</dbReference>
<feature type="region of interest" description="Disordered" evidence="1">
    <location>
        <begin position="136"/>
        <end position="172"/>
    </location>
</feature>
<evidence type="ECO:0000256" key="1">
    <source>
        <dbReference type="SAM" id="MobiDB-lite"/>
    </source>
</evidence>
<feature type="chain" id="PRO_5031540427" description="DUF11 domain-containing protein" evidence="2">
    <location>
        <begin position="34"/>
        <end position="172"/>
    </location>
</feature>
<name>A0A7W3LMU1_ACTNM</name>
<evidence type="ECO:0000313" key="4">
    <source>
        <dbReference type="Proteomes" id="UP000572680"/>
    </source>
</evidence>
<dbReference type="AlphaFoldDB" id="A0A7W3LMU1"/>
<organism evidence="3 4">
    <name type="scientific">Actinomadura namibiensis</name>
    <dbReference type="NCBI Taxonomy" id="182080"/>
    <lineage>
        <taxon>Bacteria</taxon>
        <taxon>Bacillati</taxon>
        <taxon>Actinomycetota</taxon>
        <taxon>Actinomycetes</taxon>
        <taxon>Streptosporangiales</taxon>
        <taxon>Thermomonosporaceae</taxon>
        <taxon>Actinomadura</taxon>
    </lineage>
</organism>
<dbReference type="PROSITE" id="PS51257">
    <property type="entry name" value="PROKAR_LIPOPROTEIN"/>
    <property type="match status" value="1"/>
</dbReference>
<evidence type="ECO:0000313" key="3">
    <source>
        <dbReference type="EMBL" id="MBA8950940.1"/>
    </source>
</evidence>
<feature type="compositionally biased region" description="Low complexity" evidence="1">
    <location>
        <begin position="152"/>
        <end position="172"/>
    </location>
</feature>
<accession>A0A7W3LMU1</accession>
<evidence type="ECO:0000256" key="2">
    <source>
        <dbReference type="SAM" id="SignalP"/>
    </source>
</evidence>
<feature type="signal peptide" evidence="2">
    <location>
        <begin position="1"/>
        <end position="33"/>
    </location>
</feature>